<dbReference type="InterPro" id="IPR000683">
    <property type="entry name" value="Gfo/Idh/MocA-like_OxRdtase_N"/>
</dbReference>
<dbReference type="AlphaFoldDB" id="A0AAV6MGH7"/>
<feature type="compositionally biased region" description="Polar residues" evidence="6">
    <location>
        <begin position="359"/>
        <end position="371"/>
    </location>
</feature>
<accession>A0AAV6MGH7</accession>
<comment type="caution">
    <text evidence="9">The sequence shown here is derived from an EMBL/GenBank/DDBJ whole genome shotgun (WGS) entry which is preliminary data.</text>
</comment>
<evidence type="ECO:0000256" key="5">
    <source>
        <dbReference type="ARBA" id="ARBA00023136"/>
    </source>
</evidence>
<evidence type="ECO:0000256" key="4">
    <source>
        <dbReference type="ARBA" id="ARBA00022989"/>
    </source>
</evidence>
<keyword evidence="3 7" id="KW-0812">Transmembrane</keyword>
<comment type="subcellular location">
    <subcellularLocation>
        <location evidence="1">Membrane</location>
    </subcellularLocation>
</comment>
<reference evidence="9 10" key="1">
    <citation type="journal article" date="2021" name="Hortic Res">
        <title>The domestication of Cucurbita argyrosperma as revealed by the genome of its wild relative.</title>
        <authorList>
            <person name="Barrera-Redondo J."/>
            <person name="Sanchez-de la Vega G."/>
            <person name="Aguirre-Liguori J.A."/>
            <person name="Castellanos-Morales G."/>
            <person name="Gutierrez-Guerrero Y.T."/>
            <person name="Aguirre-Dugua X."/>
            <person name="Aguirre-Planter E."/>
            <person name="Tenaillon M.I."/>
            <person name="Lira-Saade R."/>
            <person name="Eguiarte L.E."/>
        </authorList>
    </citation>
    <scope>NUCLEOTIDE SEQUENCE [LARGE SCALE GENOMIC DNA]</scope>
    <source>
        <strain evidence="9">JBR-2021</strain>
    </source>
</reference>
<evidence type="ECO:0000313" key="10">
    <source>
        <dbReference type="Proteomes" id="UP000685013"/>
    </source>
</evidence>
<feature type="transmembrane region" description="Helical" evidence="7">
    <location>
        <begin position="412"/>
        <end position="434"/>
    </location>
</feature>
<dbReference type="PANTHER" id="PTHR46368:SF5">
    <property type="entry name" value="NAD(P)-BINDING ROSSMANN-FOLD SUPERFAMILY PROTEIN"/>
    <property type="match status" value="1"/>
</dbReference>
<dbReference type="PANTHER" id="PTHR46368">
    <property type="match status" value="1"/>
</dbReference>
<keyword evidence="10" id="KW-1185">Reference proteome</keyword>
<dbReference type="EMBL" id="JAGKQH010000014">
    <property type="protein sequence ID" value="KAG6581239.1"/>
    <property type="molecule type" value="Genomic_DNA"/>
</dbReference>
<feature type="transmembrane region" description="Helical" evidence="7">
    <location>
        <begin position="668"/>
        <end position="693"/>
    </location>
</feature>
<protein>
    <submittedName>
        <fullName evidence="9">ALA-interacting subunit 5</fullName>
    </submittedName>
</protein>
<proteinExistence type="inferred from homology"/>
<evidence type="ECO:0000256" key="3">
    <source>
        <dbReference type="ARBA" id="ARBA00022692"/>
    </source>
</evidence>
<evidence type="ECO:0000313" key="9">
    <source>
        <dbReference type="EMBL" id="KAG6581239.1"/>
    </source>
</evidence>
<dbReference type="GO" id="GO:0000166">
    <property type="term" value="F:nucleotide binding"/>
    <property type="evidence" value="ECO:0007669"/>
    <property type="project" value="InterPro"/>
</dbReference>
<comment type="similarity">
    <text evidence="2">Belongs to the CDC50/LEM3 family.</text>
</comment>
<evidence type="ECO:0000256" key="7">
    <source>
        <dbReference type="SAM" id="Phobius"/>
    </source>
</evidence>
<evidence type="ECO:0000259" key="8">
    <source>
        <dbReference type="Pfam" id="PF01408"/>
    </source>
</evidence>
<feature type="domain" description="Gfo/Idh/MocA-like oxidoreductase N-terminal" evidence="8">
    <location>
        <begin position="6"/>
        <end position="125"/>
    </location>
</feature>
<name>A0AAV6MGH7_9ROSI</name>
<gene>
    <name evidence="9" type="primary">ALIS5</name>
    <name evidence="9" type="ORF">SDJN03_21241</name>
</gene>
<dbReference type="InterPro" id="IPR005045">
    <property type="entry name" value="CDC50/LEM3_fam"/>
</dbReference>
<dbReference type="GO" id="GO:0016020">
    <property type="term" value="C:membrane"/>
    <property type="evidence" value="ECO:0007669"/>
    <property type="project" value="UniProtKB-SubCell"/>
</dbReference>
<evidence type="ECO:0000256" key="1">
    <source>
        <dbReference type="ARBA" id="ARBA00004370"/>
    </source>
</evidence>
<keyword evidence="5 7" id="KW-0472">Membrane</keyword>
<feature type="region of interest" description="Disordered" evidence="6">
    <location>
        <begin position="352"/>
        <end position="392"/>
    </location>
</feature>
<dbReference type="Pfam" id="PF03381">
    <property type="entry name" value="CDC50"/>
    <property type="match status" value="1"/>
</dbReference>
<keyword evidence="4 7" id="KW-1133">Transmembrane helix</keyword>
<organism evidence="9 10">
    <name type="scientific">Cucurbita argyrosperma subsp. sororia</name>
    <dbReference type="NCBI Taxonomy" id="37648"/>
    <lineage>
        <taxon>Eukaryota</taxon>
        <taxon>Viridiplantae</taxon>
        <taxon>Streptophyta</taxon>
        <taxon>Embryophyta</taxon>
        <taxon>Tracheophyta</taxon>
        <taxon>Spermatophyta</taxon>
        <taxon>Magnoliopsida</taxon>
        <taxon>eudicotyledons</taxon>
        <taxon>Gunneridae</taxon>
        <taxon>Pentapetalae</taxon>
        <taxon>rosids</taxon>
        <taxon>fabids</taxon>
        <taxon>Cucurbitales</taxon>
        <taxon>Cucurbitaceae</taxon>
        <taxon>Cucurbiteae</taxon>
        <taxon>Cucurbita</taxon>
    </lineage>
</organism>
<dbReference type="Proteomes" id="UP000685013">
    <property type="component" value="Chromosome 14"/>
</dbReference>
<evidence type="ECO:0000256" key="2">
    <source>
        <dbReference type="ARBA" id="ARBA00009457"/>
    </source>
</evidence>
<feature type="non-terminal residue" evidence="9">
    <location>
        <position position="1"/>
    </location>
</feature>
<dbReference type="Pfam" id="PF01408">
    <property type="entry name" value="GFO_IDH_MocA"/>
    <property type="match status" value="1"/>
</dbReference>
<sequence>MAGNPIRFGIVGCAEIARKVARAINSAPNSTVSAVASRSLDKALNFAAVNGLPDTVKVYGGYDQILDDPCVDAVYMPLPTSLHQRWAILAAEKKKHILLEKPTALDVEELDKILDACESNGVQFMDGSMWLHHPRTAKMKEIISDTKLFGHVNYIHSTSTTSGTKQFLEENIRVKPDLDALGALGDLAWYCIGALLWAKDYKLPTQVHALPDVTKNSAGVILSCTASLQWGKSSNETFATIHCSFLSHTSMDIAISGACGSLNVYDFIIPYQETSASFEFTSGAKFAELHIGWNTRPEEVEVVNELPQEALMVAEFARLVGAIKTTGSRPDSKWPQISRKTQLVMDAGHRSDEIHRSEMNNTHAATSSASRMQHGDSDSDSSTPPKKSKIPKYSRFTQQELPACKPILTPGWVITSFVAVGIIFIPIGIASLFASEQVVEIVDQYDHDCLPSEYRGDPLTFIKDSTTNKTCSRRLIVPKPMKGPVYIYYQLDNFYQNHRRYVKSRSDKQLRSSAAEADTKTCAPEATIGKGAPIVPCGLIAWSLFNDTYGFSMKNKALHISKDIAWKSDREKKFGSDVYPKNFQSGSLIGGAKLNESIPLSQQEDLIVWMRTAALPTFRKLYGKIEADFEANDIITVVIENNYNTYSFGGKKKLVLSTSSWIGGKNDFLGIAYLSVGGLCLFLAISFILLYVIKPRPLGDPSYLSWNRNAAGQNEGGEGVEGFRKLPVKYCFTFLVAWTLVYVLGPCLVYKNSQMK</sequence>
<evidence type="ECO:0000256" key="6">
    <source>
        <dbReference type="SAM" id="MobiDB-lite"/>
    </source>
</evidence>
<feature type="transmembrane region" description="Helical" evidence="7">
    <location>
        <begin position="732"/>
        <end position="750"/>
    </location>
</feature>